<dbReference type="EMBL" id="JAUCGR010000003">
    <property type="protein sequence ID" value="MDM7832364.1"/>
    <property type="molecule type" value="Genomic_DNA"/>
</dbReference>
<dbReference type="Pfam" id="PF12277">
    <property type="entry name" value="DUF3618"/>
    <property type="match status" value="1"/>
</dbReference>
<keyword evidence="1" id="KW-1133">Transmembrane helix</keyword>
<dbReference type="Proteomes" id="UP001321453">
    <property type="component" value="Unassembled WGS sequence"/>
</dbReference>
<keyword evidence="3" id="KW-1185">Reference proteome</keyword>
<organism evidence="2 3">
    <name type="scientific">Cellulomonas edaphi</name>
    <dbReference type="NCBI Taxonomy" id="3053468"/>
    <lineage>
        <taxon>Bacteria</taxon>
        <taxon>Bacillati</taxon>
        <taxon>Actinomycetota</taxon>
        <taxon>Actinomycetes</taxon>
        <taxon>Micrococcales</taxon>
        <taxon>Cellulomonadaceae</taxon>
        <taxon>Cellulomonas</taxon>
    </lineage>
</organism>
<evidence type="ECO:0000313" key="2">
    <source>
        <dbReference type="EMBL" id="MDM7832364.1"/>
    </source>
</evidence>
<dbReference type="RefSeq" id="WP_289447827.1">
    <property type="nucleotide sequence ID" value="NZ_JAUCGR010000003.1"/>
</dbReference>
<evidence type="ECO:0000256" key="1">
    <source>
        <dbReference type="SAM" id="Phobius"/>
    </source>
</evidence>
<comment type="caution">
    <text evidence="2">The sequence shown here is derived from an EMBL/GenBank/DDBJ whole genome shotgun (WGS) entry which is preliminary data.</text>
</comment>
<gene>
    <name evidence="2" type="ORF">QRT05_13570</name>
</gene>
<accession>A0ABT7S9S3</accession>
<proteinExistence type="predicted"/>
<keyword evidence="1" id="KW-0812">Transmembrane</keyword>
<name>A0ABT7S9S3_9CELL</name>
<keyword evidence="1" id="KW-0472">Membrane</keyword>
<protein>
    <submittedName>
        <fullName evidence="2">DUF3618 domain-containing protein</fullName>
    </submittedName>
</protein>
<dbReference type="InterPro" id="IPR022062">
    <property type="entry name" value="DUF3618"/>
</dbReference>
<reference evidence="2 3" key="1">
    <citation type="submission" date="2023-06" db="EMBL/GenBank/DDBJ databases">
        <title>Cellulomonas sp. MW9 Whole genome sequence.</title>
        <authorList>
            <person name="Park S."/>
        </authorList>
    </citation>
    <scope>NUCLEOTIDE SEQUENCE [LARGE SCALE GENOMIC DNA]</scope>
    <source>
        <strain evidence="2 3">MW9</strain>
    </source>
</reference>
<feature type="transmembrane region" description="Helical" evidence="1">
    <location>
        <begin position="82"/>
        <end position="99"/>
    </location>
</feature>
<sequence length="104" mass="10768">MSEQFSTPQMVKAEAEIALVRSQLAASVDALAQRLTPRALANDAATQAREGAGKVRSAAEKLVRDATSAEADPEASSRARKVLASAAGAVALVVAVALLRRRGK</sequence>
<evidence type="ECO:0000313" key="3">
    <source>
        <dbReference type="Proteomes" id="UP001321453"/>
    </source>
</evidence>